<evidence type="ECO:0000256" key="7">
    <source>
        <dbReference type="HAMAP-Rule" id="MF_01147"/>
    </source>
</evidence>
<dbReference type="STRING" id="908615.SAMN05421540_1191"/>
<protein>
    <recommendedName>
        <fullName evidence="7">Phosphatidylglycerol--prolipoprotein diacylglyceryl transferase</fullName>
        <ecNumber evidence="7">2.5.1.145</ecNumber>
    </recommendedName>
</protein>
<dbReference type="Pfam" id="PF01790">
    <property type="entry name" value="LGT"/>
    <property type="match status" value="1"/>
</dbReference>
<evidence type="ECO:0000256" key="3">
    <source>
        <dbReference type="ARBA" id="ARBA00022679"/>
    </source>
</evidence>
<feature type="transmembrane region" description="Helical" evidence="7">
    <location>
        <begin position="58"/>
        <end position="80"/>
    </location>
</feature>
<dbReference type="RefSeq" id="WP_093246000.1">
    <property type="nucleotide sequence ID" value="NZ_FNQF01000019.1"/>
</dbReference>
<proteinExistence type="inferred from homology"/>
<keyword evidence="5 7" id="KW-1133">Transmembrane helix</keyword>
<keyword evidence="6 7" id="KW-0472">Membrane</keyword>
<keyword evidence="4 7" id="KW-0812">Transmembrane</keyword>
<comment type="subcellular location">
    <subcellularLocation>
        <location evidence="7">Cell membrane</location>
        <topology evidence="7">Multi-pass membrane protein</topology>
    </subcellularLocation>
</comment>
<reference evidence="8" key="1">
    <citation type="submission" date="2016-10" db="EMBL/GenBank/DDBJ databases">
        <authorList>
            <person name="de Groot N.N."/>
        </authorList>
    </citation>
    <scope>NUCLEOTIDE SEQUENCE [LARGE SCALE GENOMIC DNA]</scope>
    <source>
        <strain evidence="8">DSM 23581</strain>
    </source>
</reference>
<evidence type="ECO:0000256" key="2">
    <source>
        <dbReference type="ARBA" id="ARBA00022475"/>
    </source>
</evidence>
<organism evidence="8 9">
    <name type="scientific">Psychroflexus halocasei</name>
    <dbReference type="NCBI Taxonomy" id="908615"/>
    <lineage>
        <taxon>Bacteria</taxon>
        <taxon>Pseudomonadati</taxon>
        <taxon>Bacteroidota</taxon>
        <taxon>Flavobacteriia</taxon>
        <taxon>Flavobacteriales</taxon>
        <taxon>Flavobacteriaceae</taxon>
        <taxon>Psychroflexus</taxon>
    </lineage>
</organism>
<dbReference type="GO" id="GO:0008961">
    <property type="term" value="F:phosphatidylglycerol-prolipoprotein diacylglyceryl transferase activity"/>
    <property type="evidence" value="ECO:0007669"/>
    <property type="project" value="UniProtKB-UniRule"/>
</dbReference>
<dbReference type="HAMAP" id="MF_01147">
    <property type="entry name" value="Lgt"/>
    <property type="match status" value="1"/>
</dbReference>
<keyword evidence="9" id="KW-1185">Reference proteome</keyword>
<dbReference type="EC" id="2.5.1.145" evidence="7"/>
<evidence type="ECO:0000256" key="1">
    <source>
        <dbReference type="ARBA" id="ARBA00007150"/>
    </source>
</evidence>
<dbReference type="UniPathway" id="UPA00664"/>
<feature type="transmembrane region" description="Helical" evidence="7">
    <location>
        <begin position="25"/>
        <end position="46"/>
    </location>
</feature>
<keyword evidence="3 7" id="KW-0808">Transferase</keyword>
<name>A0A1H4DZ89_9FLAO</name>
<dbReference type="NCBIfam" id="TIGR00544">
    <property type="entry name" value="lgt"/>
    <property type="match status" value="1"/>
</dbReference>
<comment type="pathway">
    <text evidence="7">Protein modification; lipoprotein biosynthesis (diacylglyceryl transfer).</text>
</comment>
<feature type="transmembrane region" description="Helical" evidence="7">
    <location>
        <begin position="187"/>
        <end position="204"/>
    </location>
</feature>
<keyword evidence="8" id="KW-0449">Lipoprotein</keyword>
<dbReference type="GO" id="GO:0042158">
    <property type="term" value="P:lipoprotein biosynthetic process"/>
    <property type="evidence" value="ECO:0007669"/>
    <property type="project" value="UniProtKB-UniRule"/>
</dbReference>
<accession>A0A1H4DZ89</accession>
<dbReference type="AlphaFoldDB" id="A0A1H4DZ89"/>
<dbReference type="Proteomes" id="UP000198820">
    <property type="component" value="Unassembled WGS sequence"/>
</dbReference>
<dbReference type="InterPro" id="IPR001640">
    <property type="entry name" value="Lgt"/>
</dbReference>
<evidence type="ECO:0000313" key="9">
    <source>
        <dbReference type="Proteomes" id="UP000198820"/>
    </source>
</evidence>
<dbReference type="EMBL" id="FNQF01000019">
    <property type="protein sequence ID" value="SEA77828.1"/>
    <property type="molecule type" value="Genomic_DNA"/>
</dbReference>
<comment type="similarity">
    <text evidence="1 7">Belongs to the Lgt family.</text>
</comment>
<gene>
    <name evidence="7" type="primary">lgt</name>
    <name evidence="8" type="ORF">SAMN05421540_1191</name>
</gene>
<feature type="transmembrane region" description="Helical" evidence="7">
    <location>
        <begin position="242"/>
        <end position="266"/>
    </location>
</feature>
<feature type="binding site" evidence="7">
    <location>
        <position position="152"/>
    </location>
    <ligand>
        <name>a 1,2-diacyl-sn-glycero-3-phospho-(1'-sn-glycerol)</name>
        <dbReference type="ChEBI" id="CHEBI:64716"/>
    </ligand>
</feature>
<dbReference type="PROSITE" id="PS01311">
    <property type="entry name" value="LGT"/>
    <property type="match status" value="1"/>
</dbReference>
<dbReference type="PANTHER" id="PTHR30589:SF0">
    <property type="entry name" value="PHOSPHATIDYLGLYCEROL--PROLIPOPROTEIN DIACYLGLYCERYL TRANSFERASE"/>
    <property type="match status" value="1"/>
</dbReference>
<sequence length="276" mass="31525">MNDRIINWNLDPVIYWITETFPLKYYGLLFMTGILLAHYVAKRIYIKENIPVENLEKLFIYVIVGILLGARLGHCLFYDPSYYFANPLEILLPIKKIGDTYQFIGFQGLASHGGAIGVLIVIGIYCKKYKTNFLSVLDRIALVSPIVAAFIRFGNFMNSEIYGKPTNGNWGVIFQRDDLIPRHPTQLYEAFSYILIFGILMLIYNKKKVKANGLILGVALILIFSARFIIEFFKENQVDFESGMLINMGQILSIPFIIIGLILILVRKKPSVQHSI</sequence>
<evidence type="ECO:0000256" key="4">
    <source>
        <dbReference type="ARBA" id="ARBA00022692"/>
    </source>
</evidence>
<evidence type="ECO:0000256" key="6">
    <source>
        <dbReference type="ARBA" id="ARBA00023136"/>
    </source>
</evidence>
<feature type="transmembrane region" description="Helical" evidence="7">
    <location>
        <begin position="100"/>
        <end position="124"/>
    </location>
</feature>
<dbReference type="GO" id="GO:0005886">
    <property type="term" value="C:plasma membrane"/>
    <property type="evidence" value="ECO:0007669"/>
    <property type="project" value="UniProtKB-SubCell"/>
</dbReference>
<dbReference type="PANTHER" id="PTHR30589">
    <property type="entry name" value="PROLIPOPROTEIN DIACYLGLYCERYL TRANSFERASE"/>
    <property type="match status" value="1"/>
</dbReference>
<feature type="transmembrane region" description="Helical" evidence="7">
    <location>
        <begin position="211"/>
        <end position="230"/>
    </location>
</feature>
<keyword evidence="2 7" id="KW-1003">Cell membrane</keyword>
<comment type="catalytic activity">
    <reaction evidence="7">
        <text>L-cysteinyl-[prolipoprotein] + a 1,2-diacyl-sn-glycero-3-phospho-(1'-sn-glycerol) = an S-1,2-diacyl-sn-glyceryl-L-cysteinyl-[prolipoprotein] + sn-glycerol 1-phosphate + H(+)</text>
        <dbReference type="Rhea" id="RHEA:56712"/>
        <dbReference type="Rhea" id="RHEA-COMP:14679"/>
        <dbReference type="Rhea" id="RHEA-COMP:14680"/>
        <dbReference type="ChEBI" id="CHEBI:15378"/>
        <dbReference type="ChEBI" id="CHEBI:29950"/>
        <dbReference type="ChEBI" id="CHEBI:57685"/>
        <dbReference type="ChEBI" id="CHEBI:64716"/>
        <dbReference type="ChEBI" id="CHEBI:140658"/>
        <dbReference type="EC" id="2.5.1.145"/>
    </reaction>
</comment>
<evidence type="ECO:0000256" key="5">
    <source>
        <dbReference type="ARBA" id="ARBA00022989"/>
    </source>
</evidence>
<feature type="transmembrane region" description="Helical" evidence="7">
    <location>
        <begin position="136"/>
        <end position="154"/>
    </location>
</feature>
<evidence type="ECO:0000313" key="8">
    <source>
        <dbReference type="EMBL" id="SEA77828.1"/>
    </source>
</evidence>
<comment type="function">
    <text evidence="7">Catalyzes the transfer of the diacylglyceryl group from phosphatidylglycerol to the sulfhydryl group of the N-terminal cysteine of a prolipoprotein, the first step in the formation of mature lipoproteins.</text>
</comment>